<organism evidence="1 2">
    <name type="scientific">Pseudochryseolinea flava</name>
    <dbReference type="NCBI Taxonomy" id="2059302"/>
    <lineage>
        <taxon>Bacteria</taxon>
        <taxon>Pseudomonadati</taxon>
        <taxon>Bacteroidota</taxon>
        <taxon>Cytophagia</taxon>
        <taxon>Cytophagales</taxon>
        <taxon>Fulvivirgaceae</taxon>
        <taxon>Pseudochryseolinea</taxon>
    </lineage>
</organism>
<reference evidence="1 2" key="1">
    <citation type="submission" date="2018-06" db="EMBL/GenBank/DDBJ databases">
        <title>Chryseolinea flavus sp. nov., a member of the phylum Bacteroidetes isolated from soil.</title>
        <authorList>
            <person name="Li Y."/>
            <person name="Wang J."/>
        </authorList>
    </citation>
    <scope>NUCLEOTIDE SEQUENCE [LARGE SCALE GENOMIC DNA]</scope>
    <source>
        <strain evidence="1 2">SDU1-6</strain>
    </source>
</reference>
<keyword evidence="2" id="KW-1185">Reference proteome</keyword>
<dbReference type="AlphaFoldDB" id="A0A364Y5C5"/>
<dbReference type="RefSeq" id="WP_112746864.1">
    <property type="nucleotide sequence ID" value="NZ_QMFY01000004.1"/>
</dbReference>
<protein>
    <submittedName>
        <fullName evidence="1">Uncharacterized protein</fullName>
    </submittedName>
</protein>
<dbReference type="PROSITE" id="PS51257">
    <property type="entry name" value="PROKAR_LIPOPROTEIN"/>
    <property type="match status" value="1"/>
</dbReference>
<comment type="caution">
    <text evidence="1">The sequence shown here is derived from an EMBL/GenBank/DDBJ whole genome shotgun (WGS) entry which is preliminary data.</text>
</comment>
<dbReference type="Proteomes" id="UP000251889">
    <property type="component" value="Unassembled WGS sequence"/>
</dbReference>
<dbReference type="EMBL" id="QMFY01000004">
    <property type="protein sequence ID" value="RAW01378.1"/>
    <property type="molecule type" value="Genomic_DNA"/>
</dbReference>
<name>A0A364Y5C5_9BACT</name>
<sequence>MPRVIINAILFLVVIVASCEHKPSTVAQQKDLLTAYPIKAELGFVGANQNDQIALILRRDSVKVFSY</sequence>
<evidence type="ECO:0000313" key="1">
    <source>
        <dbReference type="EMBL" id="RAW01378.1"/>
    </source>
</evidence>
<accession>A0A364Y5C5</accession>
<evidence type="ECO:0000313" key="2">
    <source>
        <dbReference type="Proteomes" id="UP000251889"/>
    </source>
</evidence>
<proteinExistence type="predicted"/>
<gene>
    <name evidence="1" type="ORF">DQQ10_10775</name>
</gene>